<accession>A0A3B1BAB0</accession>
<proteinExistence type="predicted"/>
<sequence>MARKVKETPVLRGKEAETFKQITEANKARKVSSSDYKRAQENYKRFSLT</sequence>
<gene>
    <name evidence="1" type="ORF">MNBD_GAMMA26-2163</name>
</gene>
<evidence type="ECO:0000313" key="1">
    <source>
        <dbReference type="EMBL" id="VAX08903.1"/>
    </source>
</evidence>
<organism evidence="1">
    <name type="scientific">hydrothermal vent metagenome</name>
    <dbReference type="NCBI Taxonomy" id="652676"/>
    <lineage>
        <taxon>unclassified sequences</taxon>
        <taxon>metagenomes</taxon>
        <taxon>ecological metagenomes</taxon>
    </lineage>
</organism>
<protein>
    <submittedName>
        <fullName evidence="1">Uncharacterized protein</fullName>
    </submittedName>
</protein>
<dbReference type="EMBL" id="UOFX01000044">
    <property type="protein sequence ID" value="VAX08903.1"/>
    <property type="molecule type" value="Genomic_DNA"/>
</dbReference>
<name>A0A3B1BAB0_9ZZZZ</name>
<reference evidence="1" key="1">
    <citation type="submission" date="2018-06" db="EMBL/GenBank/DDBJ databases">
        <authorList>
            <person name="Zhirakovskaya E."/>
        </authorList>
    </citation>
    <scope>NUCLEOTIDE SEQUENCE</scope>
</reference>
<dbReference type="AlphaFoldDB" id="A0A3B1BAB0"/>